<dbReference type="CDD" id="cd00090">
    <property type="entry name" value="HTH_ARSR"/>
    <property type="match status" value="1"/>
</dbReference>
<dbReference type="SMART" id="SM00347">
    <property type="entry name" value="HTH_MARR"/>
    <property type="match status" value="1"/>
</dbReference>
<dbReference type="SUPFAM" id="SSF46785">
    <property type="entry name" value="Winged helix' DNA-binding domain"/>
    <property type="match status" value="1"/>
</dbReference>
<feature type="domain" description="N-acetyltransferase" evidence="3">
    <location>
        <begin position="160"/>
        <end position="316"/>
    </location>
</feature>
<dbReference type="CDD" id="cd04301">
    <property type="entry name" value="NAT_SF"/>
    <property type="match status" value="1"/>
</dbReference>
<dbReference type="InterPro" id="IPR016181">
    <property type="entry name" value="Acyl_CoA_acyltransferase"/>
</dbReference>
<accession>A0A2P7RNE9</accession>
<dbReference type="InterPro" id="IPR011991">
    <property type="entry name" value="ArsR-like_HTH"/>
</dbReference>
<evidence type="ECO:0000313" key="5">
    <source>
        <dbReference type="Proteomes" id="UP000241229"/>
    </source>
</evidence>
<dbReference type="PANTHER" id="PTHR13947">
    <property type="entry name" value="GNAT FAMILY N-ACETYLTRANSFERASE"/>
    <property type="match status" value="1"/>
</dbReference>
<evidence type="ECO:0000313" key="4">
    <source>
        <dbReference type="EMBL" id="PSJ51705.1"/>
    </source>
</evidence>
<evidence type="ECO:0000256" key="1">
    <source>
        <dbReference type="ARBA" id="ARBA00022679"/>
    </source>
</evidence>
<dbReference type="InterPro" id="IPR050769">
    <property type="entry name" value="NAT_camello-type"/>
</dbReference>
<gene>
    <name evidence="4" type="ORF">C7I84_27315</name>
</gene>
<organism evidence="4 5">
    <name type="scientific">Kumtagia ephedrae</name>
    <dbReference type="NCBI Taxonomy" id="2116701"/>
    <lineage>
        <taxon>Bacteria</taxon>
        <taxon>Pseudomonadati</taxon>
        <taxon>Pseudomonadota</taxon>
        <taxon>Alphaproteobacteria</taxon>
        <taxon>Hyphomicrobiales</taxon>
        <taxon>Phyllobacteriaceae</taxon>
        <taxon>Kumtagia</taxon>
    </lineage>
</organism>
<comment type="caution">
    <text evidence="4">The sequence shown here is derived from an EMBL/GenBank/DDBJ whole genome shotgun (WGS) entry which is preliminary data.</text>
</comment>
<dbReference type="Proteomes" id="UP000241229">
    <property type="component" value="Unassembled WGS sequence"/>
</dbReference>
<dbReference type="Pfam" id="PF12802">
    <property type="entry name" value="MarR_2"/>
    <property type="match status" value="1"/>
</dbReference>
<name>A0A2P7RNE9_9HYPH</name>
<feature type="domain" description="HTH marR-type" evidence="2">
    <location>
        <begin position="1"/>
        <end position="141"/>
    </location>
</feature>
<dbReference type="GO" id="GO:0003700">
    <property type="term" value="F:DNA-binding transcription factor activity"/>
    <property type="evidence" value="ECO:0007669"/>
    <property type="project" value="InterPro"/>
</dbReference>
<dbReference type="PANTHER" id="PTHR13947:SF37">
    <property type="entry name" value="LD18367P"/>
    <property type="match status" value="1"/>
</dbReference>
<dbReference type="Gene3D" id="3.40.630.30">
    <property type="match status" value="1"/>
</dbReference>
<dbReference type="EMBL" id="PXYK01000041">
    <property type="protein sequence ID" value="PSJ51705.1"/>
    <property type="molecule type" value="Genomic_DNA"/>
</dbReference>
<proteinExistence type="predicted"/>
<keyword evidence="5" id="KW-1185">Reference proteome</keyword>
<dbReference type="InterPro" id="IPR000835">
    <property type="entry name" value="HTH_MarR-typ"/>
</dbReference>
<dbReference type="RefSeq" id="WP_106775373.1">
    <property type="nucleotide sequence ID" value="NZ_PXYK01000041.1"/>
</dbReference>
<dbReference type="PROSITE" id="PS51186">
    <property type="entry name" value="GNAT"/>
    <property type="match status" value="1"/>
</dbReference>
<dbReference type="OrthoDB" id="273614at2"/>
<protein>
    <submittedName>
        <fullName evidence="4">MarR family transcriptional regulator</fullName>
    </submittedName>
</protein>
<sequence length="333" mass="36270">MIHARETSPIEKVRDASRRIVRELGFMKPTVGATGLPISAVHALIEIGARGKLTAAALGEILDLEKSSVSRLLRKLVDSGEIEERENPDDARSKILSLTGRGRKMLERIDSFGHGQVSGAFGHLSQEQRRTVVAGLGAYADALAAARRGEGGQAGASGVDIVAGYVPGVIGRVAEMHGRYYVEPYGFGRFFEAKVASGMAEFSERLDRPANGLWVALRDGRVMGSVAIDGEDLGDGAGHLRWFVMDDALRGLGVGRRLLAEAIAFCDRRQFRHVDLWTLRGLEAARKLYEDFGFTLVEEFVGGQWGTEVTEQRFRRTPRMGAEGDASPLKMMG</sequence>
<dbReference type="SUPFAM" id="SSF55729">
    <property type="entry name" value="Acyl-CoA N-acyltransferases (Nat)"/>
    <property type="match status" value="1"/>
</dbReference>
<dbReference type="Pfam" id="PF00583">
    <property type="entry name" value="Acetyltransf_1"/>
    <property type="match status" value="1"/>
</dbReference>
<dbReference type="PROSITE" id="PS50995">
    <property type="entry name" value="HTH_MARR_2"/>
    <property type="match status" value="1"/>
</dbReference>
<dbReference type="Gene3D" id="1.10.10.10">
    <property type="entry name" value="Winged helix-like DNA-binding domain superfamily/Winged helix DNA-binding domain"/>
    <property type="match status" value="1"/>
</dbReference>
<dbReference type="AlphaFoldDB" id="A0A2P7RNE9"/>
<dbReference type="InterPro" id="IPR000182">
    <property type="entry name" value="GNAT_dom"/>
</dbReference>
<dbReference type="GO" id="GO:0008080">
    <property type="term" value="F:N-acetyltransferase activity"/>
    <property type="evidence" value="ECO:0007669"/>
    <property type="project" value="InterPro"/>
</dbReference>
<dbReference type="InterPro" id="IPR036388">
    <property type="entry name" value="WH-like_DNA-bd_sf"/>
</dbReference>
<evidence type="ECO:0000259" key="3">
    <source>
        <dbReference type="PROSITE" id="PS51186"/>
    </source>
</evidence>
<evidence type="ECO:0000259" key="2">
    <source>
        <dbReference type="PROSITE" id="PS50995"/>
    </source>
</evidence>
<reference evidence="4 5" key="1">
    <citation type="submission" date="2018-03" db="EMBL/GenBank/DDBJ databases">
        <title>The draft genome of Mesorhizobium sp. 6GN-30.</title>
        <authorList>
            <person name="Liu L."/>
            <person name="Li L."/>
            <person name="Wang T."/>
            <person name="Zhang X."/>
            <person name="Liang L."/>
        </authorList>
    </citation>
    <scope>NUCLEOTIDE SEQUENCE [LARGE SCALE GENOMIC DNA]</scope>
    <source>
        <strain evidence="4 5">6GN30</strain>
    </source>
</reference>
<dbReference type="InterPro" id="IPR036390">
    <property type="entry name" value="WH_DNA-bd_sf"/>
</dbReference>
<keyword evidence="1" id="KW-0808">Transferase</keyword>